<dbReference type="AlphaFoldDB" id="I7M8M4"/>
<gene>
    <name evidence="3" type="ORF">TTHERM_00290820</name>
</gene>
<keyword evidence="2" id="KW-1133">Transmembrane helix</keyword>
<feature type="transmembrane region" description="Helical" evidence="2">
    <location>
        <begin position="159"/>
        <end position="175"/>
    </location>
</feature>
<feature type="region of interest" description="Disordered" evidence="1">
    <location>
        <begin position="696"/>
        <end position="718"/>
    </location>
</feature>
<proteinExistence type="predicted"/>
<feature type="transmembrane region" description="Helical" evidence="2">
    <location>
        <begin position="182"/>
        <end position="203"/>
    </location>
</feature>
<sequence length="854" mass="100100">MVNIPCLKKLKQDEKKELLSDNIEMLKYKKGELNLITQKFKNEGLELEYQNFFTPSYQNGLRLLLAFLFIQQLLTKINIDNAFDDQKRVAFFVFCGVFLLIVKVSKFSYLQKINWGTCIFTMLVLADCFLESKEKSELRILFNGMGIVISFWIQGHNSLFDTLFIILCFFLLHIFKGIDAETGLLSLFTGFAIIFLKYQSYIYNRETFLSLQLANYWQELAKEVSFVQLIVFSYDIKEKKFTFKGSKQSSEQFYNVSDDESLNFLLDNLVIDNMIKGPAHQFKEFVRNSGRAIKPILVKCFDKSMWPFHIDQVKSYVGVVKFQNYIYKFNVRGINSDDKIFTLSLSLADPESLREANEKVEMQQHLLQVYLWNNRNRYLEMQKQIQNASDQTQIHHIMDRTNQSLNFQAKVVKYYVQEEIKEGNIQQQNPNFNDSKNKVEEQNVQINIQNSQISNQKDKLVTSQKEEVKQSKDLNQMQGSNEKQVIIDNNIQVQQIKKNIQQSLLANLPEEEEVSSEITQFNLKQEVFEVLSLYNEEIDIAFNLDDEYMLNTGHQEFRQFLIYLFENCYNLQKLENIKTVLKFTQNIYGDEEKTGEFVIQMIVDEESVYYYKERNNENYKNGQTWYQALCKPFRYLNGNNHKLINSIEFQYLTGYLQSMHNKQMEMEQSQNCQILCTFWLFSDPAKSFKEIEDAQNQRGTSKNEFEIDENNGDNPFIGSADDDDLKHESFVKSYSVKPSDFKNTKQVLKNSGVDQIYTNKHSPSYSNVISPQIGGIIIQGLNQVRTTENYEMHQFQLNQDNSTKKNSQNQNDDQDCSFDLELGNIGEYGIQGVTSSIKQIKNYEDKFKTLQKQV</sequence>
<evidence type="ECO:0000313" key="3">
    <source>
        <dbReference type="EMBL" id="EAR98454.2"/>
    </source>
</evidence>
<keyword evidence="2" id="KW-0472">Membrane</keyword>
<keyword evidence="4" id="KW-1185">Reference proteome</keyword>
<dbReference type="InParanoid" id="I7M8M4"/>
<dbReference type="EMBL" id="GG662651">
    <property type="protein sequence ID" value="EAR98454.2"/>
    <property type="molecule type" value="Genomic_DNA"/>
</dbReference>
<dbReference type="Proteomes" id="UP000009168">
    <property type="component" value="Unassembled WGS sequence"/>
</dbReference>
<keyword evidence="2 3" id="KW-0812">Transmembrane</keyword>
<name>I7M8M4_TETTS</name>
<organism evidence="3 4">
    <name type="scientific">Tetrahymena thermophila (strain SB210)</name>
    <dbReference type="NCBI Taxonomy" id="312017"/>
    <lineage>
        <taxon>Eukaryota</taxon>
        <taxon>Sar</taxon>
        <taxon>Alveolata</taxon>
        <taxon>Ciliophora</taxon>
        <taxon>Intramacronucleata</taxon>
        <taxon>Oligohymenophorea</taxon>
        <taxon>Hymenostomatida</taxon>
        <taxon>Tetrahymenina</taxon>
        <taxon>Tetrahymenidae</taxon>
        <taxon>Tetrahymena</taxon>
    </lineage>
</organism>
<dbReference type="KEGG" id="tet:TTHERM_00290820"/>
<protein>
    <submittedName>
        <fullName evidence="3">Transmembrane protein, putative</fullName>
    </submittedName>
</protein>
<dbReference type="GeneID" id="7839581"/>
<feature type="transmembrane region" description="Helical" evidence="2">
    <location>
        <begin position="89"/>
        <end position="107"/>
    </location>
</feature>
<accession>I7M8M4</accession>
<evidence type="ECO:0000313" key="4">
    <source>
        <dbReference type="Proteomes" id="UP000009168"/>
    </source>
</evidence>
<evidence type="ECO:0000256" key="2">
    <source>
        <dbReference type="SAM" id="Phobius"/>
    </source>
</evidence>
<evidence type="ECO:0000256" key="1">
    <source>
        <dbReference type="SAM" id="MobiDB-lite"/>
    </source>
</evidence>
<dbReference type="RefSeq" id="XP_001018699.2">
    <property type="nucleotide sequence ID" value="XM_001018699.3"/>
</dbReference>
<reference evidence="4" key="1">
    <citation type="journal article" date="2006" name="PLoS Biol.">
        <title>Macronuclear genome sequence of the ciliate Tetrahymena thermophila, a model eukaryote.</title>
        <authorList>
            <person name="Eisen J.A."/>
            <person name="Coyne R.S."/>
            <person name="Wu M."/>
            <person name="Wu D."/>
            <person name="Thiagarajan M."/>
            <person name="Wortman J.R."/>
            <person name="Badger J.H."/>
            <person name="Ren Q."/>
            <person name="Amedeo P."/>
            <person name="Jones K.M."/>
            <person name="Tallon L.J."/>
            <person name="Delcher A.L."/>
            <person name="Salzberg S.L."/>
            <person name="Silva J.C."/>
            <person name="Haas B.J."/>
            <person name="Majoros W.H."/>
            <person name="Farzad M."/>
            <person name="Carlton J.M."/>
            <person name="Smith R.K. Jr."/>
            <person name="Garg J."/>
            <person name="Pearlman R.E."/>
            <person name="Karrer K.M."/>
            <person name="Sun L."/>
            <person name="Manning G."/>
            <person name="Elde N.C."/>
            <person name="Turkewitz A.P."/>
            <person name="Asai D.J."/>
            <person name="Wilkes D.E."/>
            <person name="Wang Y."/>
            <person name="Cai H."/>
            <person name="Collins K."/>
            <person name="Stewart B.A."/>
            <person name="Lee S.R."/>
            <person name="Wilamowska K."/>
            <person name="Weinberg Z."/>
            <person name="Ruzzo W.L."/>
            <person name="Wloga D."/>
            <person name="Gaertig J."/>
            <person name="Frankel J."/>
            <person name="Tsao C.-C."/>
            <person name="Gorovsky M.A."/>
            <person name="Keeling P.J."/>
            <person name="Waller R.F."/>
            <person name="Patron N.J."/>
            <person name="Cherry J.M."/>
            <person name="Stover N.A."/>
            <person name="Krieger C.J."/>
            <person name="del Toro C."/>
            <person name="Ryder H.F."/>
            <person name="Williamson S.C."/>
            <person name="Barbeau R.A."/>
            <person name="Hamilton E.P."/>
            <person name="Orias E."/>
        </authorList>
    </citation>
    <scope>NUCLEOTIDE SEQUENCE [LARGE SCALE GENOMIC DNA]</scope>
    <source>
        <strain evidence="4">SB210</strain>
    </source>
</reference>